<reference evidence="3 4" key="1">
    <citation type="submission" date="2016-04" db="EMBL/GenBank/DDBJ databases">
        <title>Genome analyses suggest a sexual origin of heterokaryosis in a supposedly ancient asexual fungus.</title>
        <authorList>
            <person name="Ropars J."/>
            <person name="Sedzielewska K."/>
            <person name="Noel J."/>
            <person name="Charron P."/>
            <person name="Farinelli L."/>
            <person name="Marton T."/>
            <person name="Kruger M."/>
            <person name="Pelin A."/>
            <person name="Brachmann A."/>
            <person name="Corradi N."/>
        </authorList>
    </citation>
    <scope>NUCLEOTIDE SEQUENCE [LARGE SCALE GENOMIC DNA]</scope>
    <source>
        <strain evidence="3 4">C2</strain>
    </source>
</reference>
<organism evidence="3 4">
    <name type="scientific">Rhizophagus irregularis</name>
    <dbReference type="NCBI Taxonomy" id="588596"/>
    <lineage>
        <taxon>Eukaryota</taxon>
        <taxon>Fungi</taxon>
        <taxon>Fungi incertae sedis</taxon>
        <taxon>Mucoromycota</taxon>
        <taxon>Glomeromycotina</taxon>
        <taxon>Glomeromycetes</taxon>
        <taxon>Glomerales</taxon>
        <taxon>Glomeraceae</taxon>
        <taxon>Rhizophagus</taxon>
    </lineage>
</organism>
<proteinExistence type="predicted"/>
<gene>
    <name evidence="3" type="ORF">RhiirC2_714066</name>
</gene>
<keyword evidence="2" id="KW-0472">Membrane</keyword>
<evidence type="ECO:0000313" key="4">
    <source>
        <dbReference type="Proteomes" id="UP000233469"/>
    </source>
</evidence>
<name>A0A2N1N0V3_9GLOM</name>
<reference evidence="3 4" key="2">
    <citation type="submission" date="2017-10" db="EMBL/GenBank/DDBJ databases">
        <title>Extensive intraspecific genome diversity in a model arbuscular mycorrhizal fungus.</title>
        <authorList>
            <person name="Chen E.C.H."/>
            <person name="Morin E."/>
            <person name="Baudet D."/>
            <person name="Noel J."/>
            <person name="Ndikumana S."/>
            <person name="Charron P."/>
            <person name="St-Onge C."/>
            <person name="Giorgi J."/>
            <person name="Grigoriev I.V."/>
            <person name="Roux C."/>
            <person name="Martin F.M."/>
            <person name="Corradi N."/>
        </authorList>
    </citation>
    <scope>NUCLEOTIDE SEQUENCE [LARGE SCALE GENOMIC DNA]</scope>
    <source>
        <strain evidence="3 4">C2</strain>
    </source>
</reference>
<sequence>MEYENPKNNPMVENDKDDSILDSDEGEYHDTNVEITLWSDGFREYDYEIKQILLKNLIKSVPLGSICGCPPKRYQSEGESQKIIKENKENQSVNTNDSTLKKLRKCRSFQETVHDLQNCKMILMQGMQGLMIMILIGLGLGLRVESIGLHLAFQTQIS</sequence>
<dbReference type="VEuPathDB" id="FungiDB:FUN_000272"/>
<evidence type="ECO:0000313" key="3">
    <source>
        <dbReference type="EMBL" id="PKK67504.1"/>
    </source>
</evidence>
<feature type="region of interest" description="Disordered" evidence="1">
    <location>
        <begin position="1"/>
        <end position="26"/>
    </location>
</feature>
<keyword evidence="2" id="KW-1133">Transmembrane helix</keyword>
<dbReference type="Proteomes" id="UP000233469">
    <property type="component" value="Unassembled WGS sequence"/>
</dbReference>
<keyword evidence="2" id="KW-0812">Transmembrane</keyword>
<evidence type="ECO:0000256" key="1">
    <source>
        <dbReference type="SAM" id="MobiDB-lite"/>
    </source>
</evidence>
<dbReference type="EMBL" id="LLXL01000952">
    <property type="protein sequence ID" value="PKK67504.1"/>
    <property type="molecule type" value="Genomic_DNA"/>
</dbReference>
<accession>A0A2N1N0V3</accession>
<dbReference type="AlphaFoldDB" id="A0A2N1N0V3"/>
<protein>
    <submittedName>
        <fullName evidence="3">Uncharacterized protein</fullName>
    </submittedName>
</protein>
<evidence type="ECO:0000256" key="2">
    <source>
        <dbReference type="SAM" id="Phobius"/>
    </source>
</evidence>
<comment type="caution">
    <text evidence="3">The sequence shown here is derived from an EMBL/GenBank/DDBJ whole genome shotgun (WGS) entry which is preliminary data.</text>
</comment>
<feature type="transmembrane region" description="Helical" evidence="2">
    <location>
        <begin position="130"/>
        <end position="153"/>
    </location>
</feature>